<accession>A0A851HUI3</accession>
<protein>
    <submittedName>
        <fullName evidence="1">Uncharacterized protein</fullName>
    </submittedName>
</protein>
<name>A0A851HUI3_9GAMM</name>
<comment type="caution">
    <text evidence="1">The sequence shown here is derived from an EMBL/GenBank/DDBJ whole genome shotgun (WGS) entry which is preliminary data.</text>
</comment>
<reference evidence="1 2" key="1">
    <citation type="submission" date="2020-03" db="EMBL/GenBank/DDBJ databases">
        <title>Metagenomic, metatranscriptomic, and metabolomic analyses revealed the key microbes and metabolic features during the fermentation of ganjang, Korean traditional soy sauce.</title>
        <authorList>
            <person name="Chun B.H."/>
            <person name="Jeon C.O."/>
        </authorList>
    </citation>
    <scope>NUCLEOTIDE SEQUENCE [LARGE SCALE GENOMIC DNA]</scope>
    <source>
        <strain evidence="1 2">KG14</strain>
    </source>
</reference>
<sequence>MEEHLSLARASAQQVNLGAWEVIGYLERHGSGYLIDSESFASAKQLAGKASPSALASWLTQWKRPEIWLAALFGINDLKRLITLVAHVQRLPQPINEECLAALLWLTLDRANNEVYEQERQIKDLKDGEGWDTRVWPDIAENLAVDLLHTSPGQSLAVDMLALGDITRDTPRHHNVRQCWHDALARRLTEEAFRKLFVKATTESPFRFASLKSLALVATSHPDATPDWARSVLTAFSKLPLREWRGRGDFQFGNREFIHAAHLLGACIASLPDPISEWLELWNASHPGPSDGWPAHLEDWQEKRTLAGFIEWAGICASAEPKADPLEKRLPVYNIPLFQEIESRVLHRLSAAAGEYQELDKYVLQLLWLAGGSKAISRTVDTLADCWSAELSAEFGKRF</sequence>
<dbReference type="EMBL" id="JABEVQ010000003">
    <property type="protein sequence ID" value="NWN90912.1"/>
    <property type="molecule type" value="Genomic_DNA"/>
</dbReference>
<proteinExistence type="predicted"/>
<keyword evidence="2" id="KW-1185">Reference proteome</keyword>
<organism evidence="1 2">
    <name type="scientific">Marinobacter adhaerens</name>
    <dbReference type="NCBI Taxonomy" id="1033846"/>
    <lineage>
        <taxon>Bacteria</taxon>
        <taxon>Pseudomonadati</taxon>
        <taxon>Pseudomonadota</taxon>
        <taxon>Gammaproteobacteria</taxon>
        <taxon>Pseudomonadales</taxon>
        <taxon>Marinobacteraceae</taxon>
        <taxon>Marinobacter</taxon>
    </lineage>
</organism>
<dbReference type="AlphaFoldDB" id="A0A851HUI3"/>
<evidence type="ECO:0000313" key="1">
    <source>
        <dbReference type="EMBL" id="NWN90912.1"/>
    </source>
</evidence>
<dbReference type="Proteomes" id="UP000536442">
    <property type="component" value="Unassembled WGS sequence"/>
</dbReference>
<gene>
    <name evidence="1" type="ORF">HLV39_05325</name>
</gene>
<evidence type="ECO:0000313" key="2">
    <source>
        <dbReference type="Proteomes" id="UP000536442"/>
    </source>
</evidence>